<dbReference type="InterPro" id="IPR050872">
    <property type="entry name" value="PPR_P_subfamily"/>
</dbReference>
<dbReference type="NCBIfam" id="TIGR00756">
    <property type="entry name" value="PPR"/>
    <property type="match status" value="10"/>
</dbReference>
<reference evidence="4" key="2">
    <citation type="submission" date="2020-08" db="EMBL/GenBank/DDBJ databases">
        <title>Plant Genome Project.</title>
        <authorList>
            <person name="Zhang R.-G."/>
        </authorList>
    </citation>
    <scope>NUCLEOTIDE SEQUENCE</scope>
    <source>
        <strain evidence="4">Huo1</strain>
        <tissue evidence="4">Leaf</tissue>
    </source>
</reference>
<feature type="repeat" description="PPR" evidence="3">
    <location>
        <begin position="437"/>
        <end position="471"/>
    </location>
</feature>
<dbReference type="InterPro" id="IPR011990">
    <property type="entry name" value="TPR-like_helical_dom_sf"/>
</dbReference>
<protein>
    <recommendedName>
        <fullName evidence="6">Leucine-rich PPR motif-containing protein, mitochondrial</fullName>
    </recommendedName>
</protein>
<evidence type="ECO:0000256" key="2">
    <source>
        <dbReference type="ARBA" id="ARBA00022737"/>
    </source>
</evidence>
<evidence type="ECO:0000313" key="5">
    <source>
        <dbReference type="Proteomes" id="UP000298416"/>
    </source>
</evidence>
<evidence type="ECO:0000313" key="4">
    <source>
        <dbReference type="EMBL" id="KAG6433020.1"/>
    </source>
</evidence>
<sequence length="607" mass="68226">MGPRDSTILVVLHSLVVDGSNSIAVLRAYHAFFMQTDIARIFFTPIMHIEIIRLKNHKTYQHQNLVLQRNMKNADQAPLLLNTPTLLALWITLPPMRPFKGSRSLCRLCGHCPSVVVSYTTLIHGDCEIGDMDAAQKVLDEMSERGVRPNAFAYCALLGVVLRKREFEKANVLIGKIWEVMESTFDVKINNAAFSNVIDYLCREGLFHEVFNIAEHMPQVKNVHQEFSYGQMIDSLCRSERYNGATRIVYIMRKRGFSPSSVSYNSILHGLCKDGDFLRAFQLLEEGICLGYSPSEFTYAILVEGLCQQCEVDKANQVLNVMLSKKHVDGTRIYNIYLRALCRMKNPSELLNVLVLMLQSNCPPDIISLNTLIKGFCMMGKMEEALQVLNDMINGKFCAPDKVTFTTIIQGLLNVGKAEEAMRFLHHVMPEKGFSPGVVTYNAVLRGLVKLGQAREAMELFNNMICRGVAADCLTHTVIIEGLCESNSIDDAVKFWSNVVWPSAVHDSFVYSALLKGLCRSERFSEACHLLYEMADCGVALNNVNYNIVIGCACKLGLKKGTYQIVGEMRKNGLRPDSVTARKWGKTYNNSSNFCNKCGFWIRTTSC</sequence>
<dbReference type="Proteomes" id="UP000298416">
    <property type="component" value="Unassembled WGS sequence"/>
</dbReference>
<feature type="repeat" description="PPR" evidence="3">
    <location>
        <begin position="260"/>
        <end position="294"/>
    </location>
</feature>
<feature type="repeat" description="PPR" evidence="3">
    <location>
        <begin position="365"/>
        <end position="399"/>
    </location>
</feature>
<feature type="repeat" description="PPR" evidence="3">
    <location>
        <begin position="330"/>
        <end position="364"/>
    </location>
</feature>
<feature type="repeat" description="PPR" evidence="3">
    <location>
        <begin position="295"/>
        <end position="329"/>
    </location>
</feature>
<feature type="repeat" description="PPR" evidence="3">
    <location>
        <begin position="507"/>
        <end position="541"/>
    </location>
</feature>
<feature type="repeat" description="PPR" evidence="3">
    <location>
        <begin position="401"/>
        <end position="436"/>
    </location>
</feature>
<comment type="similarity">
    <text evidence="1">Belongs to the PPR family. P subfamily.</text>
</comment>
<feature type="repeat" description="PPR" evidence="3">
    <location>
        <begin position="542"/>
        <end position="576"/>
    </location>
</feature>
<dbReference type="Gene3D" id="1.25.40.10">
    <property type="entry name" value="Tetratricopeptide repeat domain"/>
    <property type="match status" value="5"/>
</dbReference>
<name>A0A8X8YHJ2_SALSN</name>
<feature type="repeat" description="PPR" evidence="3">
    <location>
        <begin position="225"/>
        <end position="259"/>
    </location>
</feature>
<accession>A0A8X8YHJ2</accession>
<dbReference type="AlphaFoldDB" id="A0A8X8YHJ2"/>
<dbReference type="SUPFAM" id="SSF81901">
    <property type="entry name" value="HCP-like"/>
    <property type="match status" value="1"/>
</dbReference>
<evidence type="ECO:0000256" key="1">
    <source>
        <dbReference type="ARBA" id="ARBA00007626"/>
    </source>
</evidence>
<dbReference type="EMBL" id="PNBA02000002">
    <property type="protein sequence ID" value="KAG6433020.1"/>
    <property type="molecule type" value="Genomic_DNA"/>
</dbReference>
<organism evidence="4">
    <name type="scientific">Salvia splendens</name>
    <name type="common">Scarlet sage</name>
    <dbReference type="NCBI Taxonomy" id="180675"/>
    <lineage>
        <taxon>Eukaryota</taxon>
        <taxon>Viridiplantae</taxon>
        <taxon>Streptophyta</taxon>
        <taxon>Embryophyta</taxon>
        <taxon>Tracheophyta</taxon>
        <taxon>Spermatophyta</taxon>
        <taxon>Magnoliopsida</taxon>
        <taxon>eudicotyledons</taxon>
        <taxon>Gunneridae</taxon>
        <taxon>Pentapetalae</taxon>
        <taxon>asterids</taxon>
        <taxon>lamiids</taxon>
        <taxon>Lamiales</taxon>
        <taxon>Lamiaceae</taxon>
        <taxon>Nepetoideae</taxon>
        <taxon>Mentheae</taxon>
        <taxon>Salviinae</taxon>
        <taxon>Salvia</taxon>
        <taxon>Salvia subgen. Calosphace</taxon>
        <taxon>core Calosphace</taxon>
    </lineage>
</organism>
<evidence type="ECO:0000256" key="3">
    <source>
        <dbReference type="PROSITE-ProRule" id="PRU00708"/>
    </source>
</evidence>
<keyword evidence="5" id="KW-1185">Reference proteome</keyword>
<dbReference type="PANTHER" id="PTHR46128:SF66">
    <property type="entry name" value="PENTACOTRIPEPTIDE-REPEAT REGION OF PRORP DOMAIN-CONTAINING PROTEIN"/>
    <property type="match status" value="1"/>
</dbReference>
<reference evidence="4" key="1">
    <citation type="submission" date="2018-01" db="EMBL/GenBank/DDBJ databases">
        <authorList>
            <person name="Mao J.F."/>
        </authorList>
    </citation>
    <scope>NUCLEOTIDE SEQUENCE</scope>
    <source>
        <strain evidence="4">Huo1</strain>
        <tissue evidence="4">Leaf</tissue>
    </source>
</reference>
<proteinExistence type="inferred from homology"/>
<dbReference type="PROSITE" id="PS51375">
    <property type="entry name" value="PPR"/>
    <property type="match status" value="10"/>
</dbReference>
<dbReference type="InterPro" id="IPR002885">
    <property type="entry name" value="PPR_rpt"/>
</dbReference>
<feature type="repeat" description="PPR" evidence="3">
    <location>
        <begin position="115"/>
        <end position="149"/>
    </location>
</feature>
<evidence type="ECO:0008006" key="6">
    <source>
        <dbReference type="Google" id="ProtNLM"/>
    </source>
</evidence>
<dbReference type="PANTHER" id="PTHR46128">
    <property type="entry name" value="MITOCHONDRIAL GROUP I INTRON SPLICING FACTOR CCM1"/>
    <property type="match status" value="1"/>
</dbReference>
<gene>
    <name evidence="4" type="ORF">SASPL_104624</name>
</gene>
<dbReference type="Pfam" id="PF01535">
    <property type="entry name" value="PPR"/>
    <property type="match status" value="2"/>
</dbReference>
<dbReference type="Pfam" id="PF13041">
    <property type="entry name" value="PPR_2"/>
    <property type="match status" value="5"/>
</dbReference>
<comment type="caution">
    <text evidence="4">The sequence shown here is derived from an EMBL/GenBank/DDBJ whole genome shotgun (WGS) entry which is preliminary data.</text>
</comment>
<keyword evidence="2" id="KW-0677">Repeat</keyword>